<accession>A0A453ETS0</accession>
<evidence type="ECO:0000313" key="2">
    <source>
        <dbReference type="Proteomes" id="UP000015105"/>
    </source>
</evidence>
<reference evidence="2" key="1">
    <citation type="journal article" date="2014" name="Science">
        <title>Ancient hybridizations among the ancestral genomes of bread wheat.</title>
        <authorList>
            <consortium name="International Wheat Genome Sequencing Consortium,"/>
            <person name="Marcussen T."/>
            <person name="Sandve S.R."/>
            <person name="Heier L."/>
            <person name="Spannagl M."/>
            <person name="Pfeifer M."/>
            <person name="Jakobsen K.S."/>
            <person name="Wulff B.B."/>
            <person name="Steuernagel B."/>
            <person name="Mayer K.F."/>
            <person name="Olsen O.A."/>
        </authorList>
    </citation>
    <scope>NUCLEOTIDE SEQUENCE [LARGE SCALE GENOMIC DNA]</scope>
    <source>
        <strain evidence="2">cv. AL8/78</strain>
    </source>
</reference>
<reference evidence="1" key="4">
    <citation type="submission" date="2019-03" db="UniProtKB">
        <authorList>
            <consortium name="EnsemblPlants"/>
        </authorList>
    </citation>
    <scope>IDENTIFICATION</scope>
</reference>
<evidence type="ECO:0000313" key="1">
    <source>
        <dbReference type="EnsemblPlants" id="AET3Gv20456400.34"/>
    </source>
</evidence>
<dbReference type="Proteomes" id="UP000015105">
    <property type="component" value="Chromosome 3D"/>
</dbReference>
<name>A0A453ETS0_AEGTS</name>
<dbReference type="EnsemblPlants" id="AET3Gv20456400.7">
    <property type="protein sequence ID" value="AET3Gv20456400.7"/>
    <property type="gene ID" value="AET3Gv20456400"/>
</dbReference>
<reference evidence="2" key="2">
    <citation type="journal article" date="2017" name="Nat. Plants">
        <title>The Aegilops tauschii genome reveals multiple impacts of transposons.</title>
        <authorList>
            <person name="Zhao G."/>
            <person name="Zou C."/>
            <person name="Li K."/>
            <person name="Wang K."/>
            <person name="Li T."/>
            <person name="Gao L."/>
            <person name="Zhang X."/>
            <person name="Wang H."/>
            <person name="Yang Z."/>
            <person name="Liu X."/>
            <person name="Jiang W."/>
            <person name="Mao L."/>
            <person name="Kong X."/>
            <person name="Jiao Y."/>
            <person name="Jia J."/>
        </authorList>
    </citation>
    <scope>NUCLEOTIDE SEQUENCE [LARGE SCALE GENOMIC DNA]</scope>
    <source>
        <strain evidence="2">cv. AL8/78</strain>
    </source>
</reference>
<reference evidence="1" key="3">
    <citation type="journal article" date="2017" name="Nature">
        <title>Genome sequence of the progenitor of the wheat D genome Aegilops tauschii.</title>
        <authorList>
            <person name="Luo M.C."/>
            <person name="Gu Y.Q."/>
            <person name="Puiu D."/>
            <person name="Wang H."/>
            <person name="Twardziok S.O."/>
            <person name="Deal K.R."/>
            <person name="Huo N."/>
            <person name="Zhu T."/>
            <person name="Wang L."/>
            <person name="Wang Y."/>
            <person name="McGuire P.E."/>
            <person name="Liu S."/>
            <person name="Long H."/>
            <person name="Ramasamy R.K."/>
            <person name="Rodriguez J.C."/>
            <person name="Van S.L."/>
            <person name="Yuan L."/>
            <person name="Wang Z."/>
            <person name="Xia Z."/>
            <person name="Xiao L."/>
            <person name="Anderson O.D."/>
            <person name="Ouyang S."/>
            <person name="Liang Y."/>
            <person name="Zimin A.V."/>
            <person name="Pertea G."/>
            <person name="Qi P."/>
            <person name="Bennetzen J.L."/>
            <person name="Dai X."/>
            <person name="Dawson M.W."/>
            <person name="Muller H.G."/>
            <person name="Kugler K."/>
            <person name="Rivarola-Duarte L."/>
            <person name="Spannagl M."/>
            <person name="Mayer K.F.X."/>
            <person name="Lu F.H."/>
            <person name="Bevan M.W."/>
            <person name="Leroy P."/>
            <person name="Li P."/>
            <person name="You F.M."/>
            <person name="Sun Q."/>
            <person name="Liu Z."/>
            <person name="Lyons E."/>
            <person name="Wicker T."/>
            <person name="Salzberg S.L."/>
            <person name="Devos K.M."/>
            <person name="Dvorak J."/>
        </authorList>
    </citation>
    <scope>NUCLEOTIDE SEQUENCE [LARGE SCALE GENOMIC DNA]</scope>
    <source>
        <strain evidence="1">cv. AL8/78</strain>
    </source>
</reference>
<sequence>MYSFFSHYCSALRNVQRQARCLTIRNMYHSNIGEDQGIISEEKLTPIFHQ</sequence>
<proteinExistence type="predicted"/>
<protein>
    <submittedName>
        <fullName evidence="1">Uncharacterized protein</fullName>
    </submittedName>
</protein>
<dbReference type="EnsemblPlants" id="AET3Gv20456400.34">
    <property type="protein sequence ID" value="AET3Gv20456400.34"/>
    <property type="gene ID" value="AET3Gv20456400"/>
</dbReference>
<dbReference type="Gramene" id="AET3Gv20456400.33">
    <property type="protein sequence ID" value="AET3Gv20456400.33"/>
    <property type="gene ID" value="AET3Gv20456400"/>
</dbReference>
<reference evidence="1" key="5">
    <citation type="journal article" date="2021" name="G3 (Bethesda)">
        <title>Aegilops tauschii genome assembly Aet v5.0 features greater sequence contiguity and improved annotation.</title>
        <authorList>
            <person name="Wang L."/>
            <person name="Zhu T."/>
            <person name="Rodriguez J.C."/>
            <person name="Deal K.R."/>
            <person name="Dubcovsky J."/>
            <person name="McGuire P.E."/>
            <person name="Lux T."/>
            <person name="Spannagl M."/>
            <person name="Mayer K.F.X."/>
            <person name="Baldrich P."/>
            <person name="Meyers B.C."/>
            <person name="Huo N."/>
            <person name="Gu Y.Q."/>
            <person name="Zhou H."/>
            <person name="Devos K.M."/>
            <person name="Bennetzen J.L."/>
            <person name="Unver T."/>
            <person name="Budak H."/>
            <person name="Gulick P.J."/>
            <person name="Galiba G."/>
            <person name="Kalapos B."/>
            <person name="Nelson D.R."/>
            <person name="Li P."/>
            <person name="You F.M."/>
            <person name="Luo M.C."/>
            <person name="Dvorak J."/>
        </authorList>
    </citation>
    <scope>NUCLEOTIDE SEQUENCE [LARGE SCALE GENOMIC DNA]</scope>
    <source>
        <strain evidence="1">cv. AL8/78</strain>
    </source>
</reference>
<organism evidence="1 2">
    <name type="scientific">Aegilops tauschii subsp. strangulata</name>
    <name type="common">Goatgrass</name>
    <dbReference type="NCBI Taxonomy" id="200361"/>
    <lineage>
        <taxon>Eukaryota</taxon>
        <taxon>Viridiplantae</taxon>
        <taxon>Streptophyta</taxon>
        <taxon>Embryophyta</taxon>
        <taxon>Tracheophyta</taxon>
        <taxon>Spermatophyta</taxon>
        <taxon>Magnoliopsida</taxon>
        <taxon>Liliopsida</taxon>
        <taxon>Poales</taxon>
        <taxon>Poaceae</taxon>
        <taxon>BOP clade</taxon>
        <taxon>Pooideae</taxon>
        <taxon>Triticodae</taxon>
        <taxon>Triticeae</taxon>
        <taxon>Triticinae</taxon>
        <taxon>Aegilops</taxon>
    </lineage>
</organism>
<keyword evidence="2" id="KW-1185">Reference proteome</keyword>
<dbReference type="Gramene" id="AET3Gv20456400.34">
    <property type="protein sequence ID" value="AET3Gv20456400.34"/>
    <property type="gene ID" value="AET3Gv20456400"/>
</dbReference>
<dbReference type="Gramene" id="AET3Gv20456400.7">
    <property type="protein sequence ID" value="AET3Gv20456400.7"/>
    <property type="gene ID" value="AET3Gv20456400"/>
</dbReference>
<dbReference type="AlphaFoldDB" id="A0A453ETS0"/>
<dbReference type="EnsemblPlants" id="AET3Gv20456400.33">
    <property type="protein sequence ID" value="AET3Gv20456400.33"/>
    <property type="gene ID" value="AET3Gv20456400"/>
</dbReference>